<dbReference type="PANTHER" id="PTHR21137:SF35">
    <property type="entry name" value="ODORANT RECEPTOR 19A-RELATED"/>
    <property type="match status" value="1"/>
</dbReference>
<dbReference type="GO" id="GO:0005886">
    <property type="term" value="C:plasma membrane"/>
    <property type="evidence" value="ECO:0007669"/>
    <property type="project" value="UniProtKB-SubCell"/>
</dbReference>
<proteinExistence type="predicted"/>
<evidence type="ECO:0008006" key="13">
    <source>
        <dbReference type="Google" id="ProtNLM"/>
    </source>
</evidence>
<dbReference type="EMBL" id="OU892279">
    <property type="protein sequence ID" value="CAG9766155.1"/>
    <property type="molecule type" value="Genomic_DNA"/>
</dbReference>
<keyword evidence="6 10" id="KW-1133">Transmembrane helix</keyword>
<evidence type="ECO:0000256" key="10">
    <source>
        <dbReference type="SAM" id="Phobius"/>
    </source>
</evidence>
<keyword evidence="9" id="KW-0807">Transducer</keyword>
<feature type="transmembrane region" description="Helical" evidence="10">
    <location>
        <begin position="86"/>
        <end position="106"/>
    </location>
</feature>
<dbReference type="GO" id="GO:0007165">
    <property type="term" value="P:signal transduction"/>
    <property type="evidence" value="ECO:0007669"/>
    <property type="project" value="UniProtKB-KW"/>
</dbReference>
<keyword evidence="5" id="KW-0552">Olfaction</keyword>
<evidence type="ECO:0000313" key="12">
    <source>
        <dbReference type="Proteomes" id="UP001152799"/>
    </source>
</evidence>
<evidence type="ECO:0000256" key="1">
    <source>
        <dbReference type="ARBA" id="ARBA00004651"/>
    </source>
</evidence>
<dbReference type="GO" id="GO:0005549">
    <property type="term" value="F:odorant binding"/>
    <property type="evidence" value="ECO:0007669"/>
    <property type="project" value="InterPro"/>
</dbReference>
<dbReference type="Pfam" id="PF02949">
    <property type="entry name" value="7tm_6"/>
    <property type="match status" value="1"/>
</dbReference>
<evidence type="ECO:0000256" key="3">
    <source>
        <dbReference type="ARBA" id="ARBA00022606"/>
    </source>
</evidence>
<evidence type="ECO:0000256" key="8">
    <source>
        <dbReference type="ARBA" id="ARBA00023170"/>
    </source>
</evidence>
<gene>
    <name evidence="11" type="ORF">CEUTPL_LOCUS6743</name>
</gene>
<sequence length="171" mass="19797">MTLWDATHLLICKIHQLKDLFRKVFDTDDPILRKQRLIYCIRYHQEIIGMANKLNELNRKVLGQMSFVAAISMGFIATQIVETFSFGAVLHLLGFFLLVLLTCLIGQEMQDETYNIQDSINESKWDDDLNLAKDLNIVLMRCQKPLYLQSSPTGIFNYQQLILVSSAKWHS</sequence>
<accession>A0A9N9QP48</accession>
<dbReference type="PANTHER" id="PTHR21137">
    <property type="entry name" value="ODORANT RECEPTOR"/>
    <property type="match status" value="1"/>
</dbReference>
<keyword evidence="2" id="KW-1003">Cell membrane</keyword>
<dbReference type="GO" id="GO:0004984">
    <property type="term" value="F:olfactory receptor activity"/>
    <property type="evidence" value="ECO:0007669"/>
    <property type="project" value="InterPro"/>
</dbReference>
<evidence type="ECO:0000313" key="11">
    <source>
        <dbReference type="EMBL" id="CAG9766155.1"/>
    </source>
</evidence>
<evidence type="ECO:0000256" key="7">
    <source>
        <dbReference type="ARBA" id="ARBA00023136"/>
    </source>
</evidence>
<keyword evidence="3" id="KW-0716">Sensory transduction</keyword>
<evidence type="ECO:0000256" key="6">
    <source>
        <dbReference type="ARBA" id="ARBA00022989"/>
    </source>
</evidence>
<keyword evidence="12" id="KW-1185">Reference proteome</keyword>
<name>A0A9N9QP48_9CUCU</name>
<dbReference type="OrthoDB" id="6614360at2759"/>
<evidence type="ECO:0000256" key="5">
    <source>
        <dbReference type="ARBA" id="ARBA00022725"/>
    </source>
</evidence>
<evidence type="ECO:0000256" key="2">
    <source>
        <dbReference type="ARBA" id="ARBA00022475"/>
    </source>
</evidence>
<dbReference type="Proteomes" id="UP001152799">
    <property type="component" value="Chromosome 3"/>
</dbReference>
<keyword evidence="7 10" id="KW-0472">Membrane</keyword>
<dbReference type="AlphaFoldDB" id="A0A9N9QP48"/>
<keyword evidence="8" id="KW-0675">Receptor</keyword>
<reference evidence="11" key="1">
    <citation type="submission" date="2022-01" db="EMBL/GenBank/DDBJ databases">
        <authorList>
            <person name="King R."/>
        </authorList>
    </citation>
    <scope>NUCLEOTIDE SEQUENCE</scope>
</reference>
<protein>
    <recommendedName>
        <fullName evidence="13">Odorant receptor</fullName>
    </recommendedName>
</protein>
<comment type="subcellular location">
    <subcellularLocation>
        <location evidence="1">Cell membrane</location>
        <topology evidence="1">Multi-pass membrane protein</topology>
    </subcellularLocation>
</comment>
<evidence type="ECO:0000256" key="4">
    <source>
        <dbReference type="ARBA" id="ARBA00022692"/>
    </source>
</evidence>
<keyword evidence="4 10" id="KW-0812">Transmembrane</keyword>
<organism evidence="11 12">
    <name type="scientific">Ceutorhynchus assimilis</name>
    <name type="common">cabbage seed weevil</name>
    <dbReference type="NCBI Taxonomy" id="467358"/>
    <lineage>
        <taxon>Eukaryota</taxon>
        <taxon>Metazoa</taxon>
        <taxon>Ecdysozoa</taxon>
        <taxon>Arthropoda</taxon>
        <taxon>Hexapoda</taxon>
        <taxon>Insecta</taxon>
        <taxon>Pterygota</taxon>
        <taxon>Neoptera</taxon>
        <taxon>Endopterygota</taxon>
        <taxon>Coleoptera</taxon>
        <taxon>Polyphaga</taxon>
        <taxon>Cucujiformia</taxon>
        <taxon>Curculionidae</taxon>
        <taxon>Ceutorhynchinae</taxon>
        <taxon>Ceutorhynchus</taxon>
    </lineage>
</organism>
<feature type="transmembrane region" description="Helical" evidence="10">
    <location>
        <begin position="61"/>
        <end position="80"/>
    </location>
</feature>
<dbReference type="InterPro" id="IPR004117">
    <property type="entry name" value="7tm6_olfct_rcpt"/>
</dbReference>
<evidence type="ECO:0000256" key="9">
    <source>
        <dbReference type="ARBA" id="ARBA00023224"/>
    </source>
</evidence>